<evidence type="ECO:0000313" key="3">
    <source>
        <dbReference type="EMBL" id="GAA4462811.1"/>
    </source>
</evidence>
<dbReference type="SUPFAM" id="SSF52096">
    <property type="entry name" value="ClpP/crotonase"/>
    <property type="match status" value="1"/>
</dbReference>
<dbReference type="PANTHER" id="PTHR32060">
    <property type="entry name" value="TAIL-SPECIFIC PROTEASE"/>
    <property type="match status" value="1"/>
</dbReference>
<dbReference type="Gene3D" id="3.30.750.44">
    <property type="match status" value="1"/>
</dbReference>
<dbReference type="InterPro" id="IPR029045">
    <property type="entry name" value="ClpP/crotonase-like_dom_sf"/>
</dbReference>
<dbReference type="Pfam" id="PF03572">
    <property type="entry name" value="Peptidase_S41"/>
    <property type="match status" value="1"/>
</dbReference>
<gene>
    <name evidence="3" type="ORF">GCM10023189_39980</name>
</gene>
<dbReference type="RefSeq" id="WP_345246326.1">
    <property type="nucleotide sequence ID" value="NZ_BAABHD010000071.1"/>
</dbReference>
<dbReference type="PANTHER" id="PTHR32060:SF30">
    <property type="entry name" value="CARBOXY-TERMINAL PROCESSING PROTEASE CTPA"/>
    <property type="match status" value="1"/>
</dbReference>
<comment type="caution">
    <text evidence="3">The sequence shown here is derived from an EMBL/GenBank/DDBJ whole genome shotgun (WGS) entry which is preliminary data.</text>
</comment>
<feature type="chain" id="PRO_5046222892" evidence="1">
    <location>
        <begin position="23"/>
        <end position="466"/>
    </location>
</feature>
<dbReference type="Gene3D" id="3.90.226.10">
    <property type="entry name" value="2-enoyl-CoA Hydratase, Chain A, domain 1"/>
    <property type="match status" value="1"/>
</dbReference>
<feature type="domain" description="Tail specific protease" evidence="2">
    <location>
        <begin position="208"/>
        <end position="437"/>
    </location>
</feature>
<sequence>MKAILNQSLIAAAVCAATFAQAQTAVRPTAEQLYQQGARFNSPAWAVPYRDTLSREQRLAGLAQVWSETKYNFAYFDKVPHLDWDSLYIAYIPKVLKTASTEQYYQTLEEMMAQLNDGHTWVIPPSVIRERRGKPGIQTALIEGKAMVVGLKDLNLTRLGIRPGLEITKVNGEDVHAYVNRAVRPYISSSTEQNRRMFSYDYAFLLGNKADSVRLTFDDGSGKSFTRTLPNRNTSQMNETSMGNRRDFDFRWYGDQVAYVSLTYFDDRSIVTKFDSIYPQLKKAKAVILDVRQNGGGNSANGWDILARFTNRDFPMGKWETREYKPAHRSWGHEKLGWTGDKYIYNITRKDSTDFISVPLVILAGAKTNSAAEDFLSAFVQMQRGLIVGEPTSGSTGNPLFVNLPGGGAAIICTKRDTFYNGTEWVGKGIQPNIPVSQTIKDLRSNKDTVLEHALQLVKNQLRAAK</sequence>
<dbReference type="InterPro" id="IPR005151">
    <property type="entry name" value="Tail-specific_protease"/>
</dbReference>
<feature type="signal peptide" evidence="1">
    <location>
        <begin position="1"/>
        <end position="22"/>
    </location>
</feature>
<reference evidence="4" key="1">
    <citation type="journal article" date="2019" name="Int. J. Syst. Evol. Microbiol.">
        <title>The Global Catalogue of Microorganisms (GCM) 10K type strain sequencing project: providing services to taxonomists for standard genome sequencing and annotation.</title>
        <authorList>
            <consortium name="The Broad Institute Genomics Platform"/>
            <consortium name="The Broad Institute Genome Sequencing Center for Infectious Disease"/>
            <person name="Wu L."/>
            <person name="Ma J."/>
        </authorList>
    </citation>
    <scope>NUCLEOTIDE SEQUENCE [LARGE SCALE GENOMIC DNA]</scope>
    <source>
        <strain evidence="4">JCM 17927</strain>
    </source>
</reference>
<evidence type="ECO:0000259" key="2">
    <source>
        <dbReference type="SMART" id="SM00245"/>
    </source>
</evidence>
<evidence type="ECO:0000256" key="1">
    <source>
        <dbReference type="SAM" id="SignalP"/>
    </source>
</evidence>
<name>A0ABP8NC38_9BACT</name>
<dbReference type="SMART" id="SM00245">
    <property type="entry name" value="TSPc"/>
    <property type="match status" value="1"/>
</dbReference>
<accession>A0ABP8NC38</accession>
<proteinExistence type="predicted"/>
<keyword evidence="4" id="KW-1185">Reference proteome</keyword>
<dbReference type="Proteomes" id="UP001501175">
    <property type="component" value="Unassembled WGS sequence"/>
</dbReference>
<dbReference type="EMBL" id="BAABHD010000071">
    <property type="protein sequence ID" value="GAA4462811.1"/>
    <property type="molecule type" value="Genomic_DNA"/>
</dbReference>
<keyword evidence="1" id="KW-0732">Signal</keyword>
<evidence type="ECO:0000313" key="4">
    <source>
        <dbReference type="Proteomes" id="UP001501175"/>
    </source>
</evidence>
<protein>
    <submittedName>
        <fullName evidence="3">S41 family peptidase</fullName>
    </submittedName>
</protein>
<organism evidence="3 4">
    <name type="scientific">Nibrella saemangeumensis</name>
    <dbReference type="NCBI Taxonomy" id="1084526"/>
    <lineage>
        <taxon>Bacteria</taxon>
        <taxon>Pseudomonadati</taxon>
        <taxon>Bacteroidota</taxon>
        <taxon>Cytophagia</taxon>
        <taxon>Cytophagales</taxon>
        <taxon>Spirosomataceae</taxon>
        <taxon>Nibrella</taxon>
    </lineage>
</organism>